<dbReference type="OrthoDB" id="9816309at2"/>
<name>A0A5N3P3L2_9HYPH</name>
<keyword evidence="8" id="KW-1185">Reference proteome</keyword>
<dbReference type="Pfam" id="PF01739">
    <property type="entry name" value="CheR"/>
    <property type="match status" value="1"/>
</dbReference>
<dbReference type="Gene3D" id="1.10.155.10">
    <property type="entry name" value="Chemotaxis receptor methyltransferase CheR, N-terminal domain"/>
    <property type="match status" value="1"/>
</dbReference>
<reference evidence="7 8" key="1">
    <citation type="journal article" date="2019" name="Microorganisms">
        <title>Genome Insights into the Novel Species Microvirga brassicacearum, a Rapeseed Endophyte with Biotechnological Potential.</title>
        <authorList>
            <person name="Jimenez-Gomez A."/>
            <person name="Saati-Santamaria Z."/>
            <person name="Igual J.M."/>
            <person name="Rivas R."/>
            <person name="Mateos P.F."/>
            <person name="Garcia-Fraile P."/>
        </authorList>
    </citation>
    <scope>NUCLEOTIDE SEQUENCE [LARGE SCALE GENOMIC DNA]</scope>
    <source>
        <strain evidence="7 8">CDVBN77</strain>
    </source>
</reference>
<dbReference type="Pfam" id="PF03705">
    <property type="entry name" value="CheR_N"/>
    <property type="match status" value="1"/>
</dbReference>
<evidence type="ECO:0000256" key="1">
    <source>
        <dbReference type="ARBA" id="ARBA00001541"/>
    </source>
</evidence>
<dbReference type="AlphaFoldDB" id="A0A5N3P3L2"/>
<evidence type="ECO:0000256" key="5">
    <source>
        <dbReference type="ARBA" id="ARBA00022691"/>
    </source>
</evidence>
<protein>
    <recommendedName>
        <fullName evidence="2">protein-glutamate O-methyltransferase</fullName>
        <ecNumber evidence="2">2.1.1.80</ecNumber>
    </recommendedName>
</protein>
<sequence length="285" mass="32155">MTDLEFDVLRAFLKTQSGLSLARDKRYLAESRLRPVCESFSLESLSRLCREIKSGTQKKLEKAVVEAMTTNETFFFRDKSPFEILENTLLPRFLKDRAETRRLRIWCAAASTGQEPYSIAMILKEAAARFSGWKIEIAATDISLDVIEKAKTGIYNQFEVQRGLPPRLLTKYFQQHGDHWQISAEIRQMVDFGYLNLIEDFSRMGQFDIVYCRNVLIYFDLDTKRDVLSRVSRAMATGGALLMGASETVLGVSDLFSSDSSHRGLYTKAGDAAIGAPTKLLAGSM</sequence>
<dbReference type="SUPFAM" id="SSF47757">
    <property type="entry name" value="Chemotaxis receptor methyltransferase CheR, N-terminal domain"/>
    <property type="match status" value="1"/>
</dbReference>
<dbReference type="InterPro" id="IPR000780">
    <property type="entry name" value="CheR_MeTrfase"/>
</dbReference>
<dbReference type="EC" id="2.1.1.80" evidence="2"/>
<dbReference type="EMBL" id="VCMV01000077">
    <property type="protein sequence ID" value="KAB0264307.1"/>
    <property type="molecule type" value="Genomic_DNA"/>
</dbReference>
<feature type="domain" description="CheR-type methyltransferase" evidence="6">
    <location>
        <begin position="1"/>
        <end position="257"/>
    </location>
</feature>
<comment type="catalytic activity">
    <reaction evidence="1">
        <text>L-glutamyl-[protein] + S-adenosyl-L-methionine = [protein]-L-glutamate 5-O-methyl ester + S-adenosyl-L-homocysteine</text>
        <dbReference type="Rhea" id="RHEA:24452"/>
        <dbReference type="Rhea" id="RHEA-COMP:10208"/>
        <dbReference type="Rhea" id="RHEA-COMP:10311"/>
        <dbReference type="ChEBI" id="CHEBI:29973"/>
        <dbReference type="ChEBI" id="CHEBI:57856"/>
        <dbReference type="ChEBI" id="CHEBI:59789"/>
        <dbReference type="ChEBI" id="CHEBI:82795"/>
        <dbReference type="EC" id="2.1.1.80"/>
    </reaction>
</comment>
<dbReference type="PROSITE" id="PS50123">
    <property type="entry name" value="CHER"/>
    <property type="match status" value="1"/>
</dbReference>
<dbReference type="Gene3D" id="3.40.50.150">
    <property type="entry name" value="Vaccinia Virus protein VP39"/>
    <property type="match status" value="1"/>
</dbReference>
<dbReference type="InterPro" id="IPR022642">
    <property type="entry name" value="CheR_C"/>
</dbReference>
<accession>A0A5N3P3L2</accession>
<keyword evidence="3" id="KW-0489">Methyltransferase</keyword>
<dbReference type="PANTHER" id="PTHR24422">
    <property type="entry name" value="CHEMOTAXIS PROTEIN METHYLTRANSFERASE"/>
    <property type="match status" value="1"/>
</dbReference>
<dbReference type="Proteomes" id="UP000325684">
    <property type="component" value="Unassembled WGS sequence"/>
</dbReference>
<dbReference type="InterPro" id="IPR022641">
    <property type="entry name" value="CheR_N"/>
</dbReference>
<dbReference type="GO" id="GO:0008983">
    <property type="term" value="F:protein-glutamate O-methyltransferase activity"/>
    <property type="evidence" value="ECO:0007669"/>
    <property type="project" value="UniProtKB-EC"/>
</dbReference>
<proteinExistence type="predicted"/>
<evidence type="ECO:0000313" key="8">
    <source>
        <dbReference type="Proteomes" id="UP000325684"/>
    </source>
</evidence>
<dbReference type="SMART" id="SM00138">
    <property type="entry name" value="MeTrc"/>
    <property type="match status" value="1"/>
</dbReference>
<organism evidence="7 8">
    <name type="scientific">Microvirga brassicacearum</name>
    <dbReference type="NCBI Taxonomy" id="2580413"/>
    <lineage>
        <taxon>Bacteria</taxon>
        <taxon>Pseudomonadati</taxon>
        <taxon>Pseudomonadota</taxon>
        <taxon>Alphaproteobacteria</taxon>
        <taxon>Hyphomicrobiales</taxon>
        <taxon>Methylobacteriaceae</taxon>
        <taxon>Microvirga</taxon>
    </lineage>
</organism>
<keyword evidence="4" id="KW-0808">Transferase</keyword>
<dbReference type="PANTHER" id="PTHR24422:SF21">
    <property type="entry name" value="CHEMOTAXIS PROTEIN METHYLTRANSFERASE 1"/>
    <property type="match status" value="1"/>
</dbReference>
<gene>
    <name evidence="7" type="ORF">FEZ63_23690</name>
</gene>
<evidence type="ECO:0000256" key="2">
    <source>
        <dbReference type="ARBA" id="ARBA00012534"/>
    </source>
</evidence>
<evidence type="ECO:0000256" key="3">
    <source>
        <dbReference type="ARBA" id="ARBA00022603"/>
    </source>
</evidence>
<dbReference type="PRINTS" id="PR00996">
    <property type="entry name" value="CHERMTFRASE"/>
</dbReference>
<evidence type="ECO:0000259" key="6">
    <source>
        <dbReference type="PROSITE" id="PS50123"/>
    </source>
</evidence>
<dbReference type="InterPro" id="IPR050903">
    <property type="entry name" value="Bact_Chemotaxis_MeTrfase"/>
</dbReference>
<evidence type="ECO:0000313" key="7">
    <source>
        <dbReference type="EMBL" id="KAB0264307.1"/>
    </source>
</evidence>
<dbReference type="InterPro" id="IPR036804">
    <property type="entry name" value="CheR_N_sf"/>
</dbReference>
<keyword evidence="5" id="KW-0949">S-adenosyl-L-methionine</keyword>
<comment type="caution">
    <text evidence="7">The sequence shown here is derived from an EMBL/GenBank/DDBJ whole genome shotgun (WGS) entry which is preliminary data.</text>
</comment>
<evidence type="ECO:0000256" key="4">
    <source>
        <dbReference type="ARBA" id="ARBA00022679"/>
    </source>
</evidence>
<dbReference type="InterPro" id="IPR029063">
    <property type="entry name" value="SAM-dependent_MTases_sf"/>
</dbReference>
<dbReference type="SUPFAM" id="SSF53335">
    <property type="entry name" value="S-adenosyl-L-methionine-dependent methyltransferases"/>
    <property type="match status" value="1"/>
</dbReference>
<dbReference type="RefSeq" id="WP_150949703.1">
    <property type="nucleotide sequence ID" value="NZ_VCMV01000077.1"/>
</dbReference>
<dbReference type="GO" id="GO:0032259">
    <property type="term" value="P:methylation"/>
    <property type="evidence" value="ECO:0007669"/>
    <property type="project" value="UniProtKB-KW"/>
</dbReference>